<feature type="region of interest" description="Disordered" evidence="1">
    <location>
        <begin position="154"/>
        <end position="181"/>
    </location>
</feature>
<proteinExistence type="predicted"/>
<sequence length="197" mass="21311">MKKKSQTERDEARASERASAQRSFVARALDTRTGCVAQGICPAHPIKTGGGFAAQCSAERRWPGPCRRFMICCCALGSGKIGGAPWRVTGKGDGLGVRCGRCTPREAKAINNNTPCICLLQPSLHTYSLTQSYDSRVCRAGGKRTCHRCGHEHGVASSSRRRSQLSGERTSQKRAVAGQKQKTFVTRPCIERASGWG</sequence>
<reference evidence="2" key="1">
    <citation type="journal article" date="2020" name="Stud. Mycol.">
        <title>101 Dothideomycetes genomes: a test case for predicting lifestyles and emergence of pathogens.</title>
        <authorList>
            <person name="Haridas S."/>
            <person name="Albert R."/>
            <person name="Binder M."/>
            <person name="Bloem J."/>
            <person name="Labutti K."/>
            <person name="Salamov A."/>
            <person name="Andreopoulos B."/>
            <person name="Baker S."/>
            <person name="Barry K."/>
            <person name="Bills G."/>
            <person name="Bluhm B."/>
            <person name="Cannon C."/>
            <person name="Castanera R."/>
            <person name="Culley D."/>
            <person name="Daum C."/>
            <person name="Ezra D."/>
            <person name="Gonzalez J."/>
            <person name="Henrissat B."/>
            <person name="Kuo A."/>
            <person name="Liang C."/>
            <person name="Lipzen A."/>
            <person name="Lutzoni F."/>
            <person name="Magnuson J."/>
            <person name="Mondo S."/>
            <person name="Nolan M."/>
            <person name="Ohm R."/>
            <person name="Pangilinan J."/>
            <person name="Park H.-J."/>
            <person name="Ramirez L."/>
            <person name="Alfaro M."/>
            <person name="Sun H."/>
            <person name="Tritt A."/>
            <person name="Yoshinaga Y."/>
            <person name="Zwiers L.-H."/>
            <person name="Turgeon B."/>
            <person name="Goodwin S."/>
            <person name="Spatafora J."/>
            <person name="Crous P."/>
            <person name="Grigoriev I."/>
        </authorList>
    </citation>
    <scope>NUCLEOTIDE SEQUENCE</scope>
    <source>
        <strain evidence="2">CBS 109.77</strain>
    </source>
</reference>
<gene>
    <name evidence="2" type="ORF">K505DRAFT_36505</name>
</gene>
<keyword evidence="3" id="KW-1185">Reference proteome</keyword>
<organism evidence="2 3">
    <name type="scientific">Melanomma pulvis-pyrius CBS 109.77</name>
    <dbReference type="NCBI Taxonomy" id="1314802"/>
    <lineage>
        <taxon>Eukaryota</taxon>
        <taxon>Fungi</taxon>
        <taxon>Dikarya</taxon>
        <taxon>Ascomycota</taxon>
        <taxon>Pezizomycotina</taxon>
        <taxon>Dothideomycetes</taxon>
        <taxon>Pleosporomycetidae</taxon>
        <taxon>Pleosporales</taxon>
        <taxon>Melanommataceae</taxon>
        <taxon>Melanomma</taxon>
    </lineage>
</organism>
<evidence type="ECO:0000313" key="3">
    <source>
        <dbReference type="Proteomes" id="UP000799757"/>
    </source>
</evidence>
<evidence type="ECO:0000313" key="2">
    <source>
        <dbReference type="EMBL" id="KAF2799972.1"/>
    </source>
</evidence>
<dbReference type="AlphaFoldDB" id="A0A6A6XU18"/>
<name>A0A6A6XU18_9PLEO</name>
<protein>
    <submittedName>
        <fullName evidence="2">Uncharacterized protein</fullName>
    </submittedName>
</protein>
<dbReference type="Proteomes" id="UP000799757">
    <property type="component" value="Unassembled WGS sequence"/>
</dbReference>
<accession>A0A6A6XU18</accession>
<dbReference type="EMBL" id="MU001755">
    <property type="protein sequence ID" value="KAF2799972.1"/>
    <property type="molecule type" value="Genomic_DNA"/>
</dbReference>
<evidence type="ECO:0000256" key="1">
    <source>
        <dbReference type="SAM" id="MobiDB-lite"/>
    </source>
</evidence>